<dbReference type="PANTHER" id="PTHR22705:SF0">
    <property type="entry name" value="ZZ-TYPE ZINC FINGER-CONTAINING PROTEIN 3"/>
    <property type="match status" value="1"/>
</dbReference>
<feature type="compositionally biased region" description="Pro residues" evidence="1">
    <location>
        <begin position="200"/>
        <end position="210"/>
    </location>
</feature>
<feature type="compositionally biased region" description="Pro residues" evidence="1">
    <location>
        <begin position="346"/>
        <end position="355"/>
    </location>
</feature>
<feature type="compositionally biased region" description="Pro residues" evidence="1">
    <location>
        <begin position="258"/>
        <end position="276"/>
    </location>
</feature>
<dbReference type="PANTHER" id="PTHR22705">
    <property type="entry name" value="ZINC FINGER, ZZ DOMAIN CONTAINING 3"/>
    <property type="match status" value="1"/>
</dbReference>
<feature type="domain" description="Myb-like" evidence="2">
    <location>
        <begin position="369"/>
        <end position="424"/>
    </location>
</feature>
<name>A0A8H6XN78_9AGAR</name>
<dbReference type="Gene3D" id="1.10.10.60">
    <property type="entry name" value="Homeodomain-like"/>
    <property type="match status" value="1"/>
</dbReference>
<dbReference type="InterPro" id="IPR001005">
    <property type="entry name" value="SANT/Myb"/>
</dbReference>
<feature type="compositionally biased region" description="Pro residues" evidence="1">
    <location>
        <begin position="239"/>
        <end position="250"/>
    </location>
</feature>
<proteinExistence type="predicted"/>
<dbReference type="EMBL" id="JACAZI010000016">
    <property type="protein sequence ID" value="KAF7343355.1"/>
    <property type="molecule type" value="Genomic_DNA"/>
</dbReference>
<evidence type="ECO:0000313" key="3">
    <source>
        <dbReference type="EMBL" id="KAF7343355.1"/>
    </source>
</evidence>
<dbReference type="SMART" id="SM00717">
    <property type="entry name" value="SANT"/>
    <property type="match status" value="1"/>
</dbReference>
<keyword evidence="4" id="KW-1185">Reference proteome</keyword>
<comment type="caution">
    <text evidence="3">The sequence shown here is derived from an EMBL/GenBank/DDBJ whole genome shotgun (WGS) entry which is preliminary data.</text>
</comment>
<feature type="region of interest" description="Disordered" evidence="1">
    <location>
        <begin position="147"/>
        <end position="372"/>
    </location>
</feature>
<reference evidence="3" key="1">
    <citation type="submission" date="2020-05" db="EMBL/GenBank/DDBJ databases">
        <title>Mycena genomes resolve the evolution of fungal bioluminescence.</title>
        <authorList>
            <person name="Tsai I.J."/>
        </authorList>
    </citation>
    <scope>NUCLEOTIDE SEQUENCE</scope>
    <source>
        <strain evidence="3">CCC161011</strain>
    </source>
</reference>
<organism evidence="3 4">
    <name type="scientific">Mycena venus</name>
    <dbReference type="NCBI Taxonomy" id="2733690"/>
    <lineage>
        <taxon>Eukaryota</taxon>
        <taxon>Fungi</taxon>
        <taxon>Dikarya</taxon>
        <taxon>Basidiomycota</taxon>
        <taxon>Agaricomycotina</taxon>
        <taxon>Agaricomycetes</taxon>
        <taxon>Agaricomycetidae</taxon>
        <taxon>Agaricales</taxon>
        <taxon>Marasmiineae</taxon>
        <taxon>Mycenaceae</taxon>
        <taxon>Mycena</taxon>
    </lineage>
</organism>
<dbReference type="AlphaFoldDB" id="A0A8H6XN78"/>
<dbReference type="Proteomes" id="UP000620124">
    <property type="component" value="Unassembled WGS sequence"/>
</dbReference>
<evidence type="ECO:0000313" key="4">
    <source>
        <dbReference type="Proteomes" id="UP000620124"/>
    </source>
</evidence>
<dbReference type="SUPFAM" id="SSF46689">
    <property type="entry name" value="Homeodomain-like"/>
    <property type="match status" value="1"/>
</dbReference>
<evidence type="ECO:0000256" key="1">
    <source>
        <dbReference type="SAM" id="MobiDB-lite"/>
    </source>
</evidence>
<sequence length="434" mass="47256">MEDRRAKTLEALAAFISQQKAALAETQSAIHQLRKLQSEAVIAPLSTDVGELAEQLSGSAFRLSEQAAECLSEVPAEIDWTLFTDKDPKPLAALAATARTTYAQRNTYIHTPSITSSEPSDLQKFVRDAKARILDPIFALYSSTDEDVEMPDADPASPIALKDPQKLKSQKNKNGCNGYGPSRMPPRGPSGLFARRTAPVPAPAPVPVPPLQMAVDSRSASGSTTAVDAESPHSHSPPCRAPSPPPCPPKPRIKLILGPPPQPYPPAEPPPSPPLPLALAKPVRARRISTKLAHQNHERSEASVSVGRRRSERAPRTKAAAAPPPEADSEREPKPESEEDDDDNPEPQPPTPPPTVLGKRTRTHSGSQRPDTYKVMWSASEQNLLERLLDEIPASDPRRYAKISKAMDGKRTARQVSSRVQKYLQKLRTFGVRK</sequence>
<dbReference type="PROSITE" id="PS50090">
    <property type="entry name" value="MYB_LIKE"/>
    <property type="match status" value="1"/>
</dbReference>
<gene>
    <name evidence="3" type="ORF">MVEN_01767800</name>
</gene>
<evidence type="ECO:0000259" key="2">
    <source>
        <dbReference type="PROSITE" id="PS50090"/>
    </source>
</evidence>
<dbReference type="InterPro" id="IPR037830">
    <property type="entry name" value="ZZZ3"/>
</dbReference>
<dbReference type="InterPro" id="IPR009057">
    <property type="entry name" value="Homeodomain-like_sf"/>
</dbReference>
<protein>
    <submittedName>
        <fullName evidence="3">ZZ-type zinc finger-containing protein 3</fullName>
    </submittedName>
</protein>
<dbReference type="OrthoDB" id="424753at2759"/>
<accession>A0A8H6XN78</accession>